<organism evidence="5 6">
    <name type="scientific">Vibrio ziniensis</name>
    <dbReference type="NCBI Taxonomy" id="2711221"/>
    <lineage>
        <taxon>Bacteria</taxon>
        <taxon>Pseudomonadati</taxon>
        <taxon>Pseudomonadota</taxon>
        <taxon>Gammaproteobacteria</taxon>
        <taxon>Vibrionales</taxon>
        <taxon>Vibrionaceae</taxon>
        <taxon>Vibrio</taxon>
    </lineage>
</organism>
<dbReference type="KEGG" id="vzi:G5S32_03780"/>
<dbReference type="HAMAP" id="MF_01104">
    <property type="entry name" value="Syd"/>
    <property type="match status" value="1"/>
</dbReference>
<protein>
    <recommendedName>
        <fullName evidence="4">Protein Syd</fullName>
    </recommendedName>
</protein>
<dbReference type="RefSeq" id="WP_165310562.1">
    <property type="nucleotide sequence ID" value="NZ_CP049331.1"/>
</dbReference>
<sequence>MAHSVAEALHTFSQRYLEAYQAEHHHLPENEELVDWVSPCVEQKLENSVYWQPVVRDAAADFTNVENGIEIALHEDIHAFYGSQYSADMPANWKGNALNLLQVWSDEDYERLQENILGHLVMQRRLKQKPTVFIATTDDEMEVVSICNLTGNVILEKLGTDNRQVLSEDVASFLAQLEPEVQV</sequence>
<keyword evidence="2 4" id="KW-0997">Cell inner membrane</keyword>
<dbReference type="CDD" id="cd16323">
    <property type="entry name" value="Syd"/>
    <property type="match status" value="1"/>
</dbReference>
<reference evidence="5 6" key="1">
    <citation type="submission" date="2020-02" db="EMBL/GenBank/DDBJ databases">
        <title>A complete genome of a marine bacterium Vibrio sp. ZWAL4003 isolated from the mangrove sediment with the ability to degrade polysaccharides.</title>
        <authorList>
            <person name="Wu J."/>
            <person name="Qu W."/>
            <person name="Zeng R."/>
        </authorList>
    </citation>
    <scope>NUCLEOTIDE SEQUENCE [LARGE SCALE GENOMIC DNA]</scope>
    <source>
        <strain evidence="5 6">ZWAL4003</strain>
    </source>
</reference>
<keyword evidence="3 4" id="KW-0472">Membrane</keyword>
<dbReference type="AlphaFoldDB" id="A0A6G7CGE4"/>
<dbReference type="GO" id="GO:0009898">
    <property type="term" value="C:cytoplasmic side of plasma membrane"/>
    <property type="evidence" value="ECO:0007669"/>
    <property type="project" value="InterPro"/>
</dbReference>
<keyword evidence="1 4" id="KW-1003">Cell membrane</keyword>
<evidence type="ECO:0000256" key="2">
    <source>
        <dbReference type="ARBA" id="ARBA00022519"/>
    </source>
</evidence>
<dbReference type="EMBL" id="CP049331">
    <property type="protein sequence ID" value="QIH41159.1"/>
    <property type="molecule type" value="Genomic_DNA"/>
</dbReference>
<name>A0A6G7CGE4_9VIBR</name>
<dbReference type="Proteomes" id="UP000503003">
    <property type="component" value="Chromosome 1"/>
</dbReference>
<evidence type="ECO:0000313" key="6">
    <source>
        <dbReference type="Proteomes" id="UP000503003"/>
    </source>
</evidence>
<evidence type="ECO:0000313" key="5">
    <source>
        <dbReference type="EMBL" id="QIH41159.1"/>
    </source>
</evidence>
<comment type="function">
    <text evidence="4">Interacts with the SecY protein in vivo. May bind preferentially to an uncomplexed state of SecY, thus functioning either as a chelating agent for excess SecY in the cell or as a regulatory factor that negatively controls the translocase function.</text>
</comment>
<gene>
    <name evidence="4 5" type="primary">syd</name>
    <name evidence="5" type="ORF">G5S32_03780</name>
</gene>
<dbReference type="InterPro" id="IPR009948">
    <property type="entry name" value="Syd"/>
</dbReference>
<dbReference type="NCBIfam" id="NF003439">
    <property type="entry name" value="PRK04968.1"/>
    <property type="match status" value="1"/>
</dbReference>
<dbReference type="Pfam" id="PF07348">
    <property type="entry name" value="Syd"/>
    <property type="match status" value="1"/>
</dbReference>
<evidence type="ECO:0000256" key="1">
    <source>
        <dbReference type="ARBA" id="ARBA00022475"/>
    </source>
</evidence>
<dbReference type="InterPro" id="IPR038228">
    <property type="entry name" value="Syd_sf"/>
</dbReference>
<comment type="similarity">
    <text evidence="4">Belongs to the Syd family.</text>
</comment>
<accession>A0A6G7CGE4</accession>
<comment type="subcellular location">
    <subcellularLocation>
        <location evidence="4">Cell inner membrane</location>
        <topology evidence="4">Peripheral membrane protein</topology>
        <orientation evidence="4">Cytoplasmic side</orientation>
    </subcellularLocation>
    <text evidence="4">Loosely associated with the cytoplasmic side of the inner membrane, probably via SecY.</text>
</comment>
<proteinExistence type="inferred from homology"/>
<dbReference type="Gene3D" id="3.40.1580.20">
    <property type="entry name" value="Syd protein"/>
    <property type="match status" value="1"/>
</dbReference>
<evidence type="ECO:0000256" key="3">
    <source>
        <dbReference type="ARBA" id="ARBA00023136"/>
    </source>
</evidence>
<evidence type="ECO:0000256" key="4">
    <source>
        <dbReference type="HAMAP-Rule" id="MF_01104"/>
    </source>
</evidence>
<keyword evidence="6" id="KW-1185">Reference proteome</keyword>